<organism evidence="1 2">
    <name type="scientific">Ecytonucleospora hepatopenaei</name>
    <dbReference type="NCBI Taxonomy" id="646526"/>
    <lineage>
        <taxon>Eukaryota</taxon>
        <taxon>Fungi</taxon>
        <taxon>Fungi incertae sedis</taxon>
        <taxon>Microsporidia</taxon>
        <taxon>Enterocytozoonidae</taxon>
        <taxon>Ecytonucleospora</taxon>
    </lineage>
</organism>
<keyword evidence="2" id="KW-1185">Reference proteome</keyword>
<sequence length="113" mass="13463">MQTFMKFLKIKNEKLHIYIDDCLSTHVIDIEGTFSRPKGVLIRNNKIFVNRNDLNITKIICKKYCSSKFLKETLPEVFNEKYMEFLKNKKIIFEVLVKIFGEDEAKTFFCKLI</sequence>
<gene>
    <name evidence="1" type="ORF">EHP00_1218</name>
</gene>
<dbReference type="VEuPathDB" id="MicrosporidiaDB:EHP00_1218"/>
<evidence type="ECO:0000313" key="2">
    <source>
        <dbReference type="Proteomes" id="UP000192758"/>
    </source>
</evidence>
<accession>A0A1W0E7Z1</accession>
<proteinExistence type="predicted"/>
<dbReference type="AlphaFoldDB" id="A0A1W0E7Z1"/>
<name>A0A1W0E7Z1_9MICR</name>
<reference evidence="1 2" key="1">
    <citation type="journal article" date="2017" name="Environ. Microbiol.">
        <title>Decay of the glycolytic pathway and adaptation to intranuclear parasitism within Enterocytozoonidae microsporidia.</title>
        <authorList>
            <person name="Wiredu Boakye D."/>
            <person name="Jaroenlak P."/>
            <person name="Prachumwat A."/>
            <person name="Williams T.A."/>
            <person name="Bateman K.S."/>
            <person name="Itsathitphaisarn O."/>
            <person name="Sritunyalucksana K."/>
            <person name="Paszkiewicz K.H."/>
            <person name="Moore K.A."/>
            <person name="Stentiford G.D."/>
            <person name="Williams B.A."/>
        </authorList>
    </citation>
    <scope>NUCLEOTIDE SEQUENCE [LARGE SCALE GENOMIC DNA]</scope>
    <source>
        <strain evidence="1 2">TH1</strain>
    </source>
</reference>
<dbReference type="EMBL" id="MNPJ01000010">
    <property type="protein sequence ID" value="OQS55387.1"/>
    <property type="molecule type" value="Genomic_DNA"/>
</dbReference>
<evidence type="ECO:0000313" key="1">
    <source>
        <dbReference type="EMBL" id="OQS55387.1"/>
    </source>
</evidence>
<protein>
    <submittedName>
        <fullName evidence="1">Uncharacterized protein</fullName>
    </submittedName>
</protein>
<comment type="caution">
    <text evidence="1">The sequence shown here is derived from an EMBL/GenBank/DDBJ whole genome shotgun (WGS) entry which is preliminary data.</text>
</comment>
<dbReference type="Proteomes" id="UP000192758">
    <property type="component" value="Unassembled WGS sequence"/>
</dbReference>